<dbReference type="AlphaFoldDB" id="A0AAJ0HDZ4"/>
<keyword evidence="2 3" id="KW-0040">ANK repeat</keyword>
<accession>A0AAJ0HDZ4</accession>
<dbReference type="InterPro" id="IPR002110">
    <property type="entry name" value="Ankyrin_rpt"/>
</dbReference>
<evidence type="ECO:0000313" key="5">
    <source>
        <dbReference type="Proteomes" id="UP001275084"/>
    </source>
</evidence>
<evidence type="ECO:0000256" key="1">
    <source>
        <dbReference type="ARBA" id="ARBA00022737"/>
    </source>
</evidence>
<dbReference type="Pfam" id="PF00023">
    <property type="entry name" value="Ank"/>
    <property type="match status" value="1"/>
</dbReference>
<dbReference type="SUPFAM" id="SSF48403">
    <property type="entry name" value="Ankyrin repeat"/>
    <property type="match status" value="3"/>
</dbReference>
<sequence length="1115" mass="120469">MGQHRWRAVGRILERRKRAGKRSDVYVRGVIVSQDKVQREVSRHVALTLRSKFPMGPDPTSPSPEPPDGVVICSPVPSHTDVALDYGSPWTQFLGSLARSGAYGFVVGTTAVHGKRVDSALPQAHTSVLTQWPCLGLVGSLDRHVGGESGRRAALLEAQNTAWVTEALGRTMPEEYPGQHALTARDISGNWKSQAGLAVRLFLLANNFFLSDRRFRCELHDEQVSALVEQVMAAGSKDLESFLRAPGLVSEAIKAEVFSWALRCGRDDIVRLLLSLGCDLEPENTYARRWRRPQSLQVAAYIRDKRTSARMIRTLLEHGAKVDNSLVHSALNIAIATGNQEAIDLLMEAGACLRLPSLAAAIRAGNDEMVRRVLDTGVVDINTDIPPAPMLWGFYEWAALAHAANRGHLHIVKTLLARGADAAAVHEWSEFGSVHYSDEAGIKLRTTALGIAVAAEQVETAQFLAQHTRKGVEKPSPGGGYVCPLAIACLVGNREIIKALLDAGAGDVSRADSLPENLSFRTEWWSRGFPLPKTLLDLLIIQLKGTEEQLVELCEMLIHRGARTDRALIMAVIGERVEVARLLLHYGVSPDTSLPETKASAFGLAIEMGNLGLARILHQAGATETGSLDNVKGVEMAEFLSRVGLLDVILRERGWLILTQAIRGEGESRWLVNRILEAELDLTGKYTSVLVAAVEHHDTLDAGFIKAMIDHGAAWTIVNLDPAIETAIKLDAPDDVMDSLLAAYMRVEKSASPYQWKSELTVHLLFCVARHGSSRMLDAILKAFDWESGDLGAALNHAIWDANYRVIQGLLDAGASLRGDLFLFGSPLKSAVMGEQVWLVKLLLSSGADVQDHGVLASAISLGHTSLVEILLDAGASPNGPTGVGNGMTALQIASHMGFLGMARKLIDAGADVNARGKVCDDATLECYGLEYTALTLAASEGRLETLHLLLSRGAAVHGLAGRRQYIDAVQAAAMNYHGAAAALLKSYGGWAASDERALRAKHAAAIVAMKAEQNTSSGWVYRYSSETPTGSAVTVESSPQDGRDNTAASTELLDELACAEMPGWPQDWAEEVDTGGAAVHSEFHHFFFEELSRLQDYAAEDEGWSVGCPLGGPY</sequence>
<reference evidence="4" key="2">
    <citation type="submission" date="2023-06" db="EMBL/GenBank/DDBJ databases">
        <authorList>
            <consortium name="Lawrence Berkeley National Laboratory"/>
            <person name="Haridas S."/>
            <person name="Hensen N."/>
            <person name="Bonometti L."/>
            <person name="Westerberg I."/>
            <person name="Brannstrom I.O."/>
            <person name="Guillou S."/>
            <person name="Cros-Aarteil S."/>
            <person name="Calhoun S."/>
            <person name="Kuo A."/>
            <person name="Mondo S."/>
            <person name="Pangilinan J."/>
            <person name="Riley R."/>
            <person name="Labutti K."/>
            <person name="Andreopoulos B."/>
            <person name="Lipzen A."/>
            <person name="Chen C."/>
            <person name="Yanf M."/>
            <person name="Daum C."/>
            <person name="Ng V."/>
            <person name="Clum A."/>
            <person name="Steindorff A."/>
            <person name="Ohm R."/>
            <person name="Martin F."/>
            <person name="Silar P."/>
            <person name="Natvig D."/>
            <person name="Lalanne C."/>
            <person name="Gautier V."/>
            <person name="Ament-Velasquez S.L."/>
            <person name="Kruys A."/>
            <person name="Hutchinson M.I."/>
            <person name="Powell A.J."/>
            <person name="Barry K."/>
            <person name="Miller A.N."/>
            <person name="Grigoriev I.V."/>
            <person name="Debuchy R."/>
            <person name="Gladieux P."/>
            <person name="Thoren M.H."/>
            <person name="Johannesson H."/>
        </authorList>
    </citation>
    <scope>NUCLEOTIDE SEQUENCE</scope>
    <source>
        <strain evidence="4">CBS 955.72</strain>
    </source>
</reference>
<proteinExistence type="predicted"/>
<protein>
    <submittedName>
        <fullName evidence="4">Uncharacterized protein</fullName>
    </submittedName>
</protein>
<dbReference type="EMBL" id="JAUIQD010000005">
    <property type="protein sequence ID" value="KAK3348755.1"/>
    <property type="molecule type" value="Genomic_DNA"/>
</dbReference>
<evidence type="ECO:0000313" key="4">
    <source>
        <dbReference type="EMBL" id="KAK3348755.1"/>
    </source>
</evidence>
<dbReference type="Gene3D" id="1.25.40.20">
    <property type="entry name" value="Ankyrin repeat-containing domain"/>
    <property type="match status" value="3"/>
</dbReference>
<evidence type="ECO:0000256" key="2">
    <source>
        <dbReference type="ARBA" id="ARBA00023043"/>
    </source>
</evidence>
<name>A0AAJ0HDZ4_9PEZI</name>
<reference evidence="4" key="1">
    <citation type="journal article" date="2023" name="Mol. Phylogenet. Evol.">
        <title>Genome-scale phylogeny and comparative genomics of the fungal order Sordariales.</title>
        <authorList>
            <person name="Hensen N."/>
            <person name="Bonometti L."/>
            <person name="Westerberg I."/>
            <person name="Brannstrom I.O."/>
            <person name="Guillou S."/>
            <person name="Cros-Aarteil S."/>
            <person name="Calhoun S."/>
            <person name="Haridas S."/>
            <person name="Kuo A."/>
            <person name="Mondo S."/>
            <person name="Pangilinan J."/>
            <person name="Riley R."/>
            <person name="LaButti K."/>
            <person name="Andreopoulos B."/>
            <person name="Lipzen A."/>
            <person name="Chen C."/>
            <person name="Yan M."/>
            <person name="Daum C."/>
            <person name="Ng V."/>
            <person name="Clum A."/>
            <person name="Steindorff A."/>
            <person name="Ohm R.A."/>
            <person name="Martin F."/>
            <person name="Silar P."/>
            <person name="Natvig D.O."/>
            <person name="Lalanne C."/>
            <person name="Gautier V."/>
            <person name="Ament-Velasquez S.L."/>
            <person name="Kruys A."/>
            <person name="Hutchinson M.I."/>
            <person name="Powell A.J."/>
            <person name="Barry K."/>
            <person name="Miller A.N."/>
            <person name="Grigoriev I.V."/>
            <person name="Debuchy R."/>
            <person name="Gladieux P."/>
            <person name="Hiltunen Thoren M."/>
            <person name="Johannesson H."/>
        </authorList>
    </citation>
    <scope>NUCLEOTIDE SEQUENCE</scope>
    <source>
        <strain evidence="4">CBS 955.72</strain>
    </source>
</reference>
<dbReference type="InterPro" id="IPR051165">
    <property type="entry name" value="Multifunctional_ANK_Repeat"/>
</dbReference>
<dbReference type="Pfam" id="PF12796">
    <property type="entry name" value="Ank_2"/>
    <property type="match status" value="1"/>
</dbReference>
<dbReference type="PANTHER" id="PTHR24123">
    <property type="entry name" value="ANKYRIN REPEAT-CONTAINING"/>
    <property type="match status" value="1"/>
</dbReference>
<dbReference type="PANTHER" id="PTHR24123:SF33">
    <property type="entry name" value="PROTEIN HOS4"/>
    <property type="match status" value="1"/>
</dbReference>
<keyword evidence="5" id="KW-1185">Reference proteome</keyword>
<dbReference type="InterPro" id="IPR036770">
    <property type="entry name" value="Ankyrin_rpt-contain_sf"/>
</dbReference>
<evidence type="ECO:0000256" key="3">
    <source>
        <dbReference type="PROSITE-ProRule" id="PRU00023"/>
    </source>
</evidence>
<organism evidence="4 5">
    <name type="scientific">Lasiosphaeria hispida</name>
    <dbReference type="NCBI Taxonomy" id="260671"/>
    <lineage>
        <taxon>Eukaryota</taxon>
        <taxon>Fungi</taxon>
        <taxon>Dikarya</taxon>
        <taxon>Ascomycota</taxon>
        <taxon>Pezizomycotina</taxon>
        <taxon>Sordariomycetes</taxon>
        <taxon>Sordariomycetidae</taxon>
        <taxon>Sordariales</taxon>
        <taxon>Lasiosphaeriaceae</taxon>
        <taxon>Lasiosphaeria</taxon>
    </lineage>
</organism>
<keyword evidence="1" id="KW-0677">Repeat</keyword>
<comment type="caution">
    <text evidence="4">The sequence shown here is derived from an EMBL/GenBank/DDBJ whole genome shotgun (WGS) entry which is preliminary data.</text>
</comment>
<dbReference type="Proteomes" id="UP001275084">
    <property type="component" value="Unassembled WGS sequence"/>
</dbReference>
<dbReference type="PROSITE" id="PS50088">
    <property type="entry name" value="ANK_REPEAT"/>
    <property type="match status" value="2"/>
</dbReference>
<dbReference type="SMART" id="SM00248">
    <property type="entry name" value="ANK"/>
    <property type="match status" value="13"/>
</dbReference>
<dbReference type="PROSITE" id="PS50297">
    <property type="entry name" value="ANK_REP_REGION"/>
    <property type="match status" value="1"/>
</dbReference>
<feature type="repeat" description="ANK" evidence="3">
    <location>
        <begin position="886"/>
        <end position="918"/>
    </location>
</feature>
<gene>
    <name evidence="4" type="ORF">B0T25DRAFT_546441</name>
</gene>
<feature type="repeat" description="ANK" evidence="3">
    <location>
        <begin position="395"/>
        <end position="427"/>
    </location>
</feature>